<sequence>MGHRIQRKPVTTDGMKMPNNKSTPPTLLSKDFYWTQDSASWASRSLVLGVSAEPFASLNSGDASLKDLMLEIKRKVDQTTEVVNSFDGKISALNSRMDTLERLIHSLAQSSSGNLNSRKKKGKARECWQAVEQLPAENKCLRGQVQKTGKEMQPQALRICGLPEGEEGQDLVAFLEKWLPDILNLDPEDRSIVVGRAYRVASKGQKTSKDVCRNVVAWFWKVREAERILQQVEKLKAITYKNKPILIFPDRPLLQEFKEAFMLFDRTPTGEMKITYSQCGDVMRALGQNPTNAEVLRVLGKPKPEEMNAKMLDFETFLPMLQHVARAKDQGTFEDFVEGLRVFDKEGNGTVMGAELRHVLATLGEKMTEGEVEQLMAGQEDANGCINYEAFVKHIMSG</sequence>
<accession>A0ACB8ETK2</accession>
<gene>
    <name evidence="1" type="ORF">K3G42_003146</name>
</gene>
<protein>
    <submittedName>
        <fullName evidence="1">Uncharacterized protein</fullName>
    </submittedName>
</protein>
<dbReference type="EMBL" id="CM037628">
    <property type="protein sequence ID" value="KAH7996249.1"/>
    <property type="molecule type" value="Genomic_DNA"/>
</dbReference>
<comment type="caution">
    <text evidence="1">The sequence shown here is derived from an EMBL/GenBank/DDBJ whole genome shotgun (WGS) entry which is preliminary data.</text>
</comment>
<dbReference type="Proteomes" id="UP000827872">
    <property type="component" value="Linkage Group LG15"/>
</dbReference>
<name>A0ACB8ETK2_9SAUR</name>
<evidence type="ECO:0000313" key="1">
    <source>
        <dbReference type="EMBL" id="KAH7996249.1"/>
    </source>
</evidence>
<organism evidence="1 2">
    <name type="scientific">Sphaerodactylus townsendi</name>
    <dbReference type="NCBI Taxonomy" id="933632"/>
    <lineage>
        <taxon>Eukaryota</taxon>
        <taxon>Metazoa</taxon>
        <taxon>Chordata</taxon>
        <taxon>Craniata</taxon>
        <taxon>Vertebrata</taxon>
        <taxon>Euteleostomi</taxon>
        <taxon>Lepidosauria</taxon>
        <taxon>Squamata</taxon>
        <taxon>Bifurcata</taxon>
        <taxon>Gekkota</taxon>
        <taxon>Sphaerodactylidae</taxon>
        <taxon>Sphaerodactylus</taxon>
    </lineage>
</organism>
<evidence type="ECO:0000313" key="2">
    <source>
        <dbReference type="Proteomes" id="UP000827872"/>
    </source>
</evidence>
<reference evidence="1" key="1">
    <citation type="submission" date="2021-08" db="EMBL/GenBank/DDBJ databases">
        <title>The first chromosome-level gecko genome reveals the dynamic sex chromosomes of Neotropical dwarf geckos (Sphaerodactylidae: Sphaerodactylus).</title>
        <authorList>
            <person name="Pinto B.J."/>
            <person name="Keating S.E."/>
            <person name="Gamble T."/>
        </authorList>
    </citation>
    <scope>NUCLEOTIDE SEQUENCE</scope>
    <source>
        <strain evidence="1">TG3544</strain>
    </source>
</reference>
<proteinExistence type="predicted"/>
<keyword evidence="2" id="KW-1185">Reference proteome</keyword>